<evidence type="ECO:0000259" key="9">
    <source>
        <dbReference type="PROSITE" id="PS50885"/>
    </source>
</evidence>
<dbReference type="Gene3D" id="1.10.287.950">
    <property type="entry name" value="Methyl-accepting chemotaxis protein"/>
    <property type="match status" value="1"/>
</dbReference>
<dbReference type="SMART" id="SM00283">
    <property type="entry name" value="MA"/>
    <property type="match status" value="1"/>
</dbReference>
<evidence type="ECO:0000256" key="5">
    <source>
        <dbReference type="PROSITE-ProRule" id="PRU00284"/>
    </source>
</evidence>
<accession>A0ABT4YPF6</accession>
<gene>
    <name evidence="10" type="ORF">PGX00_06190</name>
</gene>
<dbReference type="PROSITE" id="PS50111">
    <property type="entry name" value="CHEMOTAXIS_TRANSDUC_2"/>
    <property type="match status" value="1"/>
</dbReference>
<evidence type="ECO:0000256" key="3">
    <source>
        <dbReference type="ARBA" id="ARBA00023224"/>
    </source>
</evidence>
<reference evidence="10 11" key="1">
    <citation type="submission" date="2023-01" db="EMBL/GenBank/DDBJ databases">
        <title>Vibrio sp. KJ40-1 sp.nov, isolated from marine algae.</title>
        <authorList>
            <person name="Butt M."/>
            <person name="Kim J.M.J."/>
            <person name="Jeon C.O.C."/>
        </authorList>
    </citation>
    <scope>NUCLEOTIDE SEQUENCE [LARGE SCALE GENOMIC DNA]</scope>
    <source>
        <strain evidence="10 11">KJ40-1</strain>
    </source>
</reference>
<dbReference type="PANTHER" id="PTHR32089">
    <property type="entry name" value="METHYL-ACCEPTING CHEMOTAXIS PROTEIN MCPB"/>
    <property type="match status" value="1"/>
</dbReference>
<feature type="transmembrane region" description="Helical" evidence="6">
    <location>
        <begin position="303"/>
        <end position="323"/>
    </location>
</feature>
<dbReference type="PROSITE" id="PS50192">
    <property type="entry name" value="T_SNARE"/>
    <property type="match status" value="1"/>
</dbReference>
<evidence type="ECO:0000256" key="2">
    <source>
        <dbReference type="ARBA" id="ARBA00022519"/>
    </source>
</evidence>
<evidence type="ECO:0000256" key="1">
    <source>
        <dbReference type="ARBA" id="ARBA00004429"/>
    </source>
</evidence>
<keyword evidence="6" id="KW-0472">Membrane</keyword>
<dbReference type="RefSeq" id="WP_272133728.1">
    <property type="nucleotide sequence ID" value="NZ_JAQLOI010000001.1"/>
</dbReference>
<name>A0ABT4YPF6_9VIBR</name>
<evidence type="ECO:0000256" key="4">
    <source>
        <dbReference type="ARBA" id="ARBA00029447"/>
    </source>
</evidence>
<evidence type="ECO:0000313" key="10">
    <source>
        <dbReference type="EMBL" id="MDB1123270.1"/>
    </source>
</evidence>
<feature type="domain" description="HAMP" evidence="9">
    <location>
        <begin position="327"/>
        <end position="379"/>
    </location>
</feature>
<dbReference type="Proteomes" id="UP001210678">
    <property type="component" value="Unassembled WGS sequence"/>
</dbReference>
<dbReference type="SMART" id="SM00304">
    <property type="entry name" value="HAMP"/>
    <property type="match status" value="1"/>
</dbReference>
<proteinExistence type="inferred from homology"/>
<protein>
    <submittedName>
        <fullName evidence="10">Methyl-accepting chemotaxis protein</fullName>
    </submittedName>
</protein>
<dbReference type="Pfam" id="PF08376">
    <property type="entry name" value="NIT"/>
    <property type="match status" value="1"/>
</dbReference>
<dbReference type="PROSITE" id="PS50885">
    <property type="entry name" value="HAMP"/>
    <property type="match status" value="1"/>
</dbReference>
<dbReference type="SUPFAM" id="SSF58104">
    <property type="entry name" value="Methyl-accepting chemotaxis protein (MCP) signaling domain"/>
    <property type="match status" value="1"/>
</dbReference>
<evidence type="ECO:0000259" key="7">
    <source>
        <dbReference type="PROSITE" id="PS50111"/>
    </source>
</evidence>
<dbReference type="InterPro" id="IPR004089">
    <property type="entry name" value="MCPsignal_dom"/>
</dbReference>
<dbReference type="InterPro" id="IPR013587">
    <property type="entry name" value="Nitrate/nitrite_sensing"/>
</dbReference>
<evidence type="ECO:0000256" key="6">
    <source>
        <dbReference type="SAM" id="Phobius"/>
    </source>
</evidence>
<keyword evidence="3 5" id="KW-0807">Transducer</keyword>
<keyword evidence="6" id="KW-1133">Transmembrane helix</keyword>
<feature type="domain" description="T-SNARE coiled-coil homology" evidence="8">
    <location>
        <begin position="571"/>
        <end position="633"/>
    </location>
</feature>
<dbReference type="InterPro" id="IPR004090">
    <property type="entry name" value="Chemotax_Me-accpt_rcpt"/>
</dbReference>
<keyword evidence="2" id="KW-0997">Cell inner membrane</keyword>
<comment type="caution">
    <text evidence="10">The sequence shown here is derived from an EMBL/GenBank/DDBJ whole genome shotgun (WGS) entry which is preliminary data.</text>
</comment>
<dbReference type="PRINTS" id="PR00260">
    <property type="entry name" value="CHEMTRNSDUCR"/>
</dbReference>
<comment type="subcellular location">
    <subcellularLocation>
        <location evidence="1">Cell inner membrane</location>
        <topology evidence="1">Multi-pass membrane protein</topology>
    </subcellularLocation>
</comment>
<evidence type="ECO:0000259" key="8">
    <source>
        <dbReference type="PROSITE" id="PS50192"/>
    </source>
</evidence>
<evidence type="ECO:0000313" key="11">
    <source>
        <dbReference type="Proteomes" id="UP001210678"/>
    </source>
</evidence>
<dbReference type="CDD" id="cd11386">
    <property type="entry name" value="MCP_signal"/>
    <property type="match status" value="1"/>
</dbReference>
<keyword evidence="6" id="KW-0812">Transmembrane</keyword>
<sequence>MQLNVRQKLMLVILPLLVALCYFSGTKIIKTNDSKNSAADIYNFVELSAFNSRLVHELQKERGMSAGYIGSKGAKFVSNLPTQRKETDKRLEDLKSYLSENSINLKKHSQLWSVVDDANKMIASLQSMRTGISALSTPIGDALKYYTTLNAKLLSVPGLAVRISKVADISRSLAAYYEFLQGKERAGIERAVLSNTFGQGEFAPGLFKKFIQLVSEQNSYLATFQIYATDEHINSFKQLEKQQPFKDVSEYRTKAYANDLNQNAESWFAASTNRINLLKEQEEKLTSEILKVSVKIVNTEDRAFWFFLILSTVLLVVTSYFSLALMRGLSKQVLCLNNTMSYAADKNLVLRSEVTSNDELGAIANNLNTMLDSLTDAVHVIASSSEQLATAAEESEVIVNESAASLKEEQKQVLQVVSAIEEMSVSIKEVARNINVTSDEANHANHLISDSSRIVEESTESINQVSVQIDSVSSTISELHESSSNISGVVDVIQGIAEQTNLLALNAAIEAARAGEYGRGFAVVADEVRSLAKRTQDSTQEIEAMVKKLQQDSDSAFEKVNSTKGLALSSVTKSSEVQETLNSVIASIDRIRQMATEIATAAEQQVVVSSDISSNVQSISNSVDISVSSGEQIALAAKEQTMLADKLQSLSNQFKTE</sequence>
<comment type="similarity">
    <text evidence="4">Belongs to the methyl-accepting chemotaxis (MCP) protein family.</text>
</comment>
<feature type="domain" description="Methyl-accepting transducer" evidence="7">
    <location>
        <begin position="384"/>
        <end position="620"/>
    </location>
</feature>
<dbReference type="EMBL" id="JAQLOI010000001">
    <property type="protein sequence ID" value="MDB1123270.1"/>
    <property type="molecule type" value="Genomic_DNA"/>
</dbReference>
<dbReference type="PANTHER" id="PTHR32089:SF70">
    <property type="entry name" value="ENERGY TAXIS MODULATING METHYL ACCEPTING SENSORY TRANSDUCER"/>
    <property type="match status" value="1"/>
</dbReference>
<dbReference type="CDD" id="cd06225">
    <property type="entry name" value="HAMP"/>
    <property type="match status" value="1"/>
</dbReference>
<keyword evidence="11" id="KW-1185">Reference proteome</keyword>
<dbReference type="InterPro" id="IPR003660">
    <property type="entry name" value="HAMP_dom"/>
</dbReference>
<organism evidence="10 11">
    <name type="scientific">Vibrio algarum</name>
    <dbReference type="NCBI Taxonomy" id="3020714"/>
    <lineage>
        <taxon>Bacteria</taxon>
        <taxon>Pseudomonadati</taxon>
        <taxon>Pseudomonadota</taxon>
        <taxon>Gammaproteobacteria</taxon>
        <taxon>Vibrionales</taxon>
        <taxon>Vibrionaceae</taxon>
        <taxon>Vibrio</taxon>
    </lineage>
</organism>
<dbReference type="Pfam" id="PF00015">
    <property type="entry name" value="MCPsignal"/>
    <property type="match status" value="1"/>
</dbReference>
<keyword evidence="2" id="KW-1003">Cell membrane</keyword>
<dbReference type="InterPro" id="IPR000727">
    <property type="entry name" value="T_SNARE_dom"/>
</dbReference>